<protein>
    <submittedName>
        <fullName evidence="3">Phage holin family protein</fullName>
    </submittedName>
</protein>
<dbReference type="Proteomes" id="UP001501570">
    <property type="component" value="Unassembled WGS sequence"/>
</dbReference>
<dbReference type="EMBL" id="BAABJQ010000008">
    <property type="protein sequence ID" value="GAA5186366.1"/>
    <property type="molecule type" value="Genomic_DNA"/>
</dbReference>
<dbReference type="InterPro" id="IPR009937">
    <property type="entry name" value="Phage_holin_3_6"/>
</dbReference>
<feature type="region of interest" description="Disordered" evidence="1">
    <location>
        <begin position="1"/>
        <end position="22"/>
    </location>
</feature>
<evidence type="ECO:0000256" key="2">
    <source>
        <dbReference type="SAM" id="Phobius"/>
    </source>
</evidence>
<accession>A0ABP9RSL1</accession>
<gene>
    <name evidence="3" type="ORF">GCM10023322_32460</name>
</gene>
<evidence type="ECO:0000256" key="1">
    <source>
        <dbReference type="SAM" id="MobiDB-lite"/>
    </source>
</evidence>
<name>A0ABP9RSL1_9ACTN</name>
<comment type="caution">
    <text evidence="3">The sequence shown here is derived from an EMBL/GenBank/DDBJ whole genome shotgun (WGS) entry which is preliminary data.</text>
</comment>
<organism evidence="3 4">
    <name type="scientific">Rugosimonospora acidiphila</name>
    <dbReference type="NCBI Taxonomy" id="556531"/>
    <lineage>
        <taxon>Bacteria</taxon>
        <taxon>Bacillati</taxon>
        <taxon>Actinomycetota</taxon>
        <taxon>Actinomycetes</taxon>
        <taxon>Micromonosporales</taxon>
        <taxon>Micromonosporaceae</taxon>
        <taxon>Rugosimonospora</taxon>
    </lineage>
</organism>
<sequence length="146" mass="15561">MSAPSKRPQEMGVDGSQSQSSVGELLTELSRDVSRLVRQEVELAKAELRQEVKKTGKVGGLFGGSALAGYMTLLFLSIAAWWGLANVMDQGWAALIVAGVWAVIGVFLFAAGRAQGRRITGLRQTTATVREVPGALKPGPDHKGER</sequence>
<feature type="transmembrane region" description="Helical" evidence="2">
    <location>
        <begin position="58"/>
        <end position="84"/>
    </location>
</feature>
<evidence type="ECO:0000313" key="4">
    <source>
        <dbReference type="Proteomes" id="UP001501570"/>
    </source>
</evidence>
<keyword evidence="2" id="KW-0812">Transmembrane</keyword>
<feature type="transmembrane region" description="Helical" evidence="2">
    <location>
        <begin position="90"/>
        <end position="111"/>
    </location>
</feature>
<keyword evidence="2" id="KW-1133">Transmembrane helix</keyword>
<keyword evidence="4" id="KW-1185">Reference proteome</keyword>
<proteinExistence type="predicted"/>
<reference evidence="4" key="1">
    <citation type="journal article" date="2019" name="Int. J. Syst. Evol. Microbiol.">
        <title>The Global Catalogue of Microorganisms (GCM) 10K type strain sequencing project: providing services to taxonomists for standard genome sequencing and annotation.</title>
        <authorList>
            <consortium name="The Broad Institute Genomics Platform"/>
            <consortium name="The Broad Institute Genome Sequencing Center for Infectious Disease"/>
            <person name="Wu L."/>
            <person name="Ma J."/>
        </authorList>
    </citation>
    <scope>NUCLEOTIDE SEQUENCE [LARGE SCALE GENOMIC DNA]</scope>
    <source>
        <strain evidence="4">JCM 18304</strain>
    </source>
</reference>
<keyword evidence="2" id="KW-0472">Membrane</keyword>
<dbReference type="Pfam" id="PF07332">
    <property type="entry name" value="Phage_holin_3_6"/>
    <property type="match status" value="1"/>
</dbReference>
<evidence type="ECO:0000313" key="3">
    <source>
        <dbReference type="EMBL" id="GAA5186366.1"/>
    </source>
</evidence>